<sequence length="950" mass="105299">MVLHRAIQAARAGDLATLRELASSGHLSPAITDAQGASPVHHAARCGRLECLQYLVRELGLPADPRALNRATPAHDAAATGHIRELQWLVDQGGCNTEDRDAAGATALHLAARFGCVEVIKWLLSVGGAAEVETNFGAVPAHYAAAKGDLACLKLLIQQAPGCLNHQTGIGATPLYLACQEGHLHVVEYLVRDCGADVHLRAHDGMTCLHAASHMGHQAVAVWLVSCTEVGPSCQDRDGATALHFAASRGHYSILERLLHMGSKVIKDYWGGTPLHDAAENGELECCKILLANQANLSDQDIDGFTAADLAEYNGNYECARYLRAMERNVSSLSHLVYPTVYFVLHSFLFSFFLCVCARYPPAPASPSASPTPAEPQNHTISRIEQMVVLPTEEANLSDIDYLVPTHDERGRPIAEWKRQVMVRQLQARLLDEEDQRRKENGNRYAKVSWRYSQAHNAILGPSGELLTEDDLIYLEQQIANVSMQRNCEGYELELARLAEELRHILPAPIVNITVNTQFRNFTSQVPLPVWCGRISGIVKSMSLLMSNLTDQPYCKMPNTDLITVFSQTPERQNSTRGRRERIEDEIHQFGVSVRTLKSNFETQNSPLSDEPEEEEEEAVMLSSSTQLEAAESGEQLQVSNPAQETDQNSDSGIDYDENVADVLETTSLRKERIVVLFLGHWKKSAYTVTLKSKDAAERKMGGSGGGGGGGGGGGSPGMGDKSGSDRRGSVESAQSKMMNSSLGHFFKQRSAVNKMLGNWRSMISSVPSRQIRRLHRQKALYSPEQFLPRLDGVPVEYDNLTLDLFMLGYFHILELELPVDERKMRHLLCFEVFDHVGGFPWEMVRDFHKAVIQDIEAGNREWKDGFEDIKVKFFGNTASQTESAAEVVKHSLPEIRQVPKVIVQTPTPDEGKLYGGTDISSFSNEEICKYIDRSFAFWKEKEAEIFDFE</sequence>
<dbReference type="GO" id="GO:0051015">
    <property type="term" value="F:actin filament binding"/>
    <property type="evidence" value="ECO:0007669"/>
    <property type="project" value="TreeGrafter"/>
</dbReference>
<dbReference type="InterPro" id="IPR036770">
    <property type="entry name" value="Ankyrin_rpt-contain_sf"/>
</dbReference>
<dbReference type="Pfam" id="PF13637">
    <property type="entry name" value="Ank_4"/>
    <property type="match status" value="2"/>
</dbReference>
<evidence type="ECO:0000256" key="5">
    <source>
        <dbReference type="PROSITE-ProRule" id="PRU00023"/>
    </source>
</evidence>
<dbReference type="Pfam" id="PF12796">
    <property type="entry name" value="Ank_2"/>
    <property type="match status" value="2"/>
</dbReference>
<dbReference type="AlphaFoldDB" id="A0A3B4WJM2"/>
<keyword evidence="4 5" id="KW-0040">ANK repeat</keyword>
<keyword evidence="8" id="KW-1185">Reference proteome</keyword>
<feature type="compositionally biased region" description="Acidic residues" evidence="6">
    <location>
        <begin position="610"/>
        <end position="619"/>
    </location>
</feature>
<evidence type="ECO:0000256" key="1">
    <source>
        <dbReference type="ARBA" id="ARBA00004645"/>
    </source>
</evidence>
<evidence type="ECO:0000313" key="7">
    <source>
        <dbReference type="Ensembl" id="ENSSLDP00000004661.1"/>
    </source>
</evidence>
<organism evidence="7 8">
    <name type="scientific">Seriola lalandi dorsalis</name>
    <dbReference type="NCBI Taxonomy" id="1841481"/>
    <lineage>
        <taxon>Eukaryota</taxon>
        <taxon>Metazoa</taxon>
        <taxon>Chordata</taxon>
        <taxon>Craniata</taxon>
        <taxon>Vertebrata</taxon>
        <taxon>Euteleostomi</taxon>
        <taxon>Actinopterygii</taxon>
        <taxon>Neopterygii</taxon>
        <taxon>Teleostei</taxon>
        <taxon>Neoteleostei</taxon>
        <taxon>Acanthomorphata</taxon>
        <taxon>Carangaria</taxon>
        <taxon>Carangiformes</taxon>
        <taxon>Carangidae</taxon>
        <taxon>Seriola</taxon>
    </lineage>
</organism>
<dbReference type="SMART" id="SM00248">
    <property type="entry name" value="ANK"/>
    <property type="match status" value="9"/>
</dbReference>
<dbReference type="PROSITE" id="PS50088">
    <property type="entry name" value="ANK_REPEAT"/>
    <property type="match status" value="4"/>
</dbReference>
<accession>A0A3B4WJM2</accession>
<dbReference type="PANTHER" id="PTHR24153">
    <property type="entry name" value="ESPIN"/>
    <property type="match status" value="1"/>
</dbReference>
<dbReference type="Ensembl" id="ENSSLDT00000004814.1">
    <property type="protein sequence ID" value="ENSSLDP00000004661.1"/>
    <property type="gene ID" value="ENSSLDG00000003696.1"/>
</dbReference>
<evidence type="ECO:0000256" key="6">
    <source>
        <dbReference type="SAM" id="MobiDB-lite"/>
    </source>
</evidence>
<feature type="repeat" description="ANK" evidence="5">
    <location>
        <begin position="238"/>
        <end position="265"/>
    </location>
</feature>
<comment type="subcellular location">
    <subcellularLocation>
        <location evidence="1">Cell projection</location>
        <location evidence="1">Stereocilium</location>
    </subcellularLocation>
</comment>
<dbReference type="GO" id="GO:0051017">
    <property type="term" value="P:actin filament bundle assembly"/>
    <property type="evidence" value="ECO:0007669"/>
    <property type="project" value="TreeGrafter"/>
</dbReference>
<dbReference type="SUPFAM" id="SSF48403">
    <property type="entry name" value="Ankyrin repeat"/>
    <property type="match status" value="1"/>
</dbReference>
<dbReference type="InterPro" id="IPR002110">
    <property type="entry name" value="Ankyrin_rpt"/>
</dbReference>
<protein>
    <submittedName>
        <fullName evidence="7">Espin like</fullName>
    </submittedName>
</protein>
<feature type="region of interest" description="Disordered" evidence="6">
    <location>
        <begin position="698"/>
        <end position="735"/>
    </location>
</feature>
<feature type="repeat" description="ANK" evidence="5">
    <location>
        <begin position="170"/>
        <end position="203"/>
    </location>
</feature>
<reference evidence="7" key="1">
    <citation type="submission" date="2025-08" db="UniProtKB">
        <authorList>
            <consortium name="Ensembl"/>
        </authorList>
    </citation>
    <scope>IDENTIFICATION</scope>
</reference>
<name>A0A3B4WJM2_SERLL</name>
<dbReference type="GO" id="GO:0005737">
    <property type="term" value="C:cytoplasm"/>
    <property type="evidence" value="ECO:0007669"/>
    <property type="project" value="TreeGrafter"/>
</dbReference>
<dbReference type="PROSITE" id="PS50297">
    <property type="entry name" value="ANK_REP_REGION"/>
    <property type="match status" value="4"/>
</dbReference>
<feature type="compositionally biased region" description="Gly residues" evidence="6">
    <location>
        <begin position="702"/>
        <end position="718"/>
    </location>
</feature>
<evidence type="ECO:0000256" key="2">
    <source>
        <dbReference type="ARBA" id="ARBA00022737"/>
    </source>
</evidence>
<dbReference type="PANTHER" id="PTHR24153:SF0">
    <property type="entry name" value="ESPIN-LIKE PROTEIN"/>
    <property type="match status" value="1"/>
</dbReference>
<evidence type="ECO:0000313" key="8">
    <source>
        <dbReference type="Proteomes" id="UP000261360"/>
    </source>
</evidence>
<proteinExistence type="predicted"/>
<reference evidence="7" key="2">
    <citation type="submission" date="2025-09" db="UniProtKB">
        <authorList>
            <consortium name="Ensembl"/>
        </authorList>
    </citation>
    <scope>IDENTIFICATION</scope>
</reference>
<dbReference type="STRING" id="1841481.ENSSLDP00000004661"/>
<dbReference type="GO" id="GO:0007605">
    <property type="term" value="P:sensory perception of sound"/>
    <property type="evidence" value="ECO:0007669"/>
    <property type="project" value="UniProtKB-KW"/>
</dbReference>
<feature type="region of interest" description="Disordered" evidence="6">
    <location>
        <begin position="601"/>
        <end position="656"/>
    </location>
</feature>
<dbReference type="InterPro" id="IPR052420">
    <property type="entry name" value="Espin/Espin-like"/>
</dbReference>
<evidence type="ECO:0000256" key="4">
    <source>
        <dbReference type="ARBA" id="ARBA00023043"/>
    </source>
</evidence>
<feature type="repeat" description="ANK" evidence="5">
    <location>
        <begin position="103"/>
        <end position="135"/>
    </location>
</feature>
<dbReference type="Proteomes" id="UP000261360">
    <property type="component" value="Unplaced"/>
</dbReference>
<evidence type="ECO:0000256" key="3">
    <source>
        <dbReference type="ARBA" id="ARBA00022740"/>
    </source>
</evidence>
<keyword evidence="3" id="KW-1009">Hearing</keyword>
<feature type="repeat" description="ANK" evidence="5">
    <location>
        <begin position="270"/>
        <end position="302"/>
    </location>
</feature>
<keyword evidence="2" id="KW-0677">Repeat</keyword>
<dbReference type="GO" id="GO:0032420">
    <property type="term" value="C:stereocilium"/>
    <property type="evidence" value="ECO:0007669"/>
    <property type="project" value="UniProtKB-SubCell"/>
</dbReference>
<feature type="compositionally biased region" description="Polar residues" evidence="6">
    <location>
        <begin position="635"/>
        <end position="652"/>
    </location>
</feature>
<dbReference type="Gene3D" id="1.25.40.20">
    <property type="entry name" value="Ankyrin repeat-containing domain"/>
    <property type="match status" value="3"/>
</dbReference>
<dbReference type="GeneTree" id="ENSGT00940000156970"/>